<dbReference type="Proteomes" id="UP000242367">
    <property type="component" value="Unassembled WGS sequence"/>
</dbReference>
<proteinExistence type="predicted"/>
<accession>A0A2P4ULY0</accession>
<dbReference type="PROSITE" id="PS50943">
    <property type="entry name" value="HTH_CROC1"/>
    <property type="match status" value="1"/>
</dbReference>
<dbReference type="RefSeq" id="WP_103561075.1">
    <property type="nucleotide sequence ID" value="NZ_MTBP01000001.1"/>
</dbReference>
<dbReference type="CDD" id="cd00093">
    <property type="entry name" value="HTH_XRE"/>
    <property type="match status" value="1"/>
</dbReference>
<dbReference type="SMART" id="SM00530">
    <property type="entry name" value="HTH_XRE"/>
    <property type="match status" value="1"/>
</dbReference>
<protein>
    <submittedName>
        <fullName evidence="2">Helix-turn-helix domain protein</fullName>
    </submittedName>
</protein>
<sequence>MPNEYGPTARHRRLAAELRRRREAVGLTPEQAAGALGWHRTKLVRIETAVNMPSVADVERILDTYGGDSAVKAALLQLAREIRTRGWWTSYDDVFPGSYAELEDAANRIRSWQTEVVPGLLQHESYARTLIEGGISDQAEVDRRLSARMKRRALLSLANAPRLDVVLAEEVLRRPVGGPTVMVQQLRALLEDAARPKVSVRVVPISIGYRPSLGVGSLVLFEFDAPVELDTAYVETMSGGMYVEDMTQVKRCTFELDRISGAALPADESAALIAEIAKEFQSHA</sequence>
<keyword evidence="3" id="KW-1185">Reference proteome</keyword>
<reference evidence="2 3" key="1">
    <citation type="journal article" date="2017" name="Chemistry">
        <title>Isolation, Biosynthesis and Chemical Modifications of Rubterolones A-F: Rare Tropolone Alkaloids from Actinomadura sp. 5-2.</title>
        <authorList>
            <person name="Guo H."/>
            <person name="Benndorf R."/>
            <person name="Leichnitz D."/>
            <person name="Klassen J.L."/>
            <person name="Vollmers J."/>
            <person name="Gorls H."/>
            <person name="Steinacker M."/>
            <person name="Weigel C."/>
            <person name="Dahse H.M."/>
            <person name="Kaster A.K."/>
            <person name="de Beer Z.W."/>
            <person name="Poulsen M."/>
            <person name="Beemelmanns C."/>
        </authorList>
    </citation>
    <scope>NUCLEOTIDE SEQUENCE [LARGE SCALE GENOMIC DNA]</scope>
    <source>
        <strain evidence="2 3">5-2</strain>
    </source>
</reference>
<dbReference type="InterPro" id="IPR043917">
    <property type="entry name" value="DUF5753"/>
</dbReference>
<feature type="domain" description="HTH cro/C1-type" evidence="1">
    <location>
        <begin position="18"/>
        <end position="72"/>
    </location>
</feature>
<evidence type="ECO:0000259" key="1">
    <source>
        <dbReference type="PROSITE" id="PS50943"/>
    </source>
</evidence>
<dbReference type="InterPro" id="IPR010982">
    <property type="entry name" value="Lambda_DNA-bd_dom_sf"/>
</dbReference>
<name>A0A2P4ULY0_9ACTN</name>
<evidence type="ECO:0000313" key="2">
    <source>
        <dbReference type="EMBL" id="POM26052.1"/>
    </source>
</evidence>
<dbReference type="InterPro" id="IPR001387">
    <property type="entry name" value="Cro/C1-type_HTH"/>
</dbReference>
<dbReference type="Pfam" id="PF19054">
    <property type="entry name" value="DUF5753"/>
    <property type="match status" value="1"/>
</dbReference>
<dbReference type="Gene3D" id="1.10.260.40">
    <property type="entry name" value="lambda repressor-like DNA-binding domains"/>
    <property type="match status" value="1"/>
</dbReference>
<comment type="caution">
    <text evidence="2">The sequence shown here is derived from an EMBL/GenBank/DDBJ whole genome shotgun (WGS) entry which is preliminary data.</text>
</comment>
<dbReference type="SUPFAM" id="SSF47413">
    <property type="entry name" value="lambda repressor-like DNA-binding domains"/>
    <property type="match status" value="1"/>
</dbReference>
<gene>
    <name evidence="2" type="ORF">BTM25_04360</name>
</gene>
<dbReference type="GO" id="GO:0003677">
    <property type="term" value="F:DNA binding"/>
    <property type="evidence" value="ECO:0007669"/>
    <property type="project" value="InterPro"/>
</dbReference>
<dbReference type="AlphaFoldDB" id="A0A2P4ULY0"/>
<dbReference type="Pfam" id="PF13560">
    <property type="entry name" value="HTH_31"/>
    <property type="match status" value="1"/>
</dbReference>
<evidence type="ECO:0000313" key="3">
    <source>
        <dbReference type="Proteomes" id="UP000242367"/>
    </source>
</evidence>
<dbReference type="EMBL" id="MTBP01000001">
    <property type="protein sequence ID" value="POM26052.1"/>
    <property type="molecule type" value="Genomic_DNA"/>
</dbReference>
<organism evidence="2 3">
    <name type="scientific">Actinomadura rubteroloni</name>
    <dbReference type="NCBI Taxonomy" id="1926885"/>
    <lineage>
        <taxon>Bacteria</taxon>
        <taxon>Bacillati</taxon>
        <taxon>Actinomycetota</taxon>
        <taxon>Actinomycetes</taxon>
        <taxon>Streptosporangiales</taxon>
        <taxon>Thermomonosporaceae</taxon>
        <taxon>Actinomadura</taxon>
    </lineage>
</organism>